<reference evidence="2" key="1">
    <citation type="submission" date="2019-09" db="EMBL/GenBank/DDBJ databases">
        <authorList>
            <person name="Gross C."/>
            <person name="Bohn E."/>
        </authorList>
    </citation>
    <scope>NUCLEOTIDE SEQUENCE</scope>
    <source>
        <strain evidence="2">ID40</strain>
    </source>
</reference>
<protein>
    <submittedName>
        <fullName evidence="2">ATPase family associated with various cellular activities (AAA)</fullName>
    </submittedName>
</protein>
<name>A0A5E5QU29_PSEAI</name>
<dbReference type="EMBL" id="LR700248">
    <property type="protein sequence ID" value="VVH79457.1"/>
    <property type="molecule type" value="Genomic_DNA"/>
</dbReference>
<dbReference type="SUPFAM" id="SSF48371">
    <property type="entry name" value="ARM repeat"/>
    <property type="match status" value="1"/>
</dbReference>
<dbReference type="InterPro" id="IPR016024">
    <property type="entry name" value="ARM-type_fold"/>
</dbReference>
<dbReference type="InterPro" id="IPR027417">
    <property type="entry name" value="P-loop_NTPase"/>
</dbReference>
<gene>
    <name evidence="2" type="ORF">TUEID40_00604</name>
</gene>
<proteinExistence type="predicted"/>
<accession>A0A5E5QU29</accession>
<dbReference type="RefSeq" id="WP_004349362.1">
    <property type="nucleotide sequence ID" value="NZ_CAADNE010000313.1"/>
</dbReference>
<evidence type="ECO:0000313" key="2">
    <source>
        <dbReference type="EMBL" id="VVH79457.1"/>
    </source>
</evidence>
<dbReference type="GO" id="GO:0005524">
    <property type="term" value="F:ATP binding"/>
    <property type="evidence" value="ECO:0007669"/>
    <property type="project" value="InterPro"/>
</dbReference>
<organism evidence="2">
    <name type="scientific">Pseudomonas aeruginosa</name>
    <dbReference type="NCBI Taxonomy" id="287"/>
    <lineage>
        <taxon>Bacteria</taxon>
        <taxon>Pseudomonadati</taxon>
        <taxon>Pseudomonadota</taxon>
        <taxon>Gammaproteobacteria</taxon>
        <taxon>Pseudomonadales</taxon>
        <taxon>Pseudomonadaceae</taxon>
        <taxon>Pseudomonas</taxon>
    </lineage>
</organism>
<dbReference type="Gene3D" id="3.40.50.300">
    <property type="entry name" value="P-loop containing nucleotide triphosphate hydrolases"/>
    <property type="match status" value="1"/>
</dbReference>
<dbReference type="InterPro" id="IPR003959">
    <property type="entry name" value="ATPase_AAA_core"/>
</dbReference>
<dbReference type="Pfam" id="PF00004">
    <property type="entry name" value="AAA"/>
    <property type="match status" value="1"/>
</dbReference>
<evidence type="ECO:0000259" key="1">
    <source>
        <dbReference type="Pfam" id="PF00004"/>
    </source>
</evidence>
<dbReference type="CDD" id="cd00009">
    <property type="entry name" value="AAA"/>
    <property type="match status" value="1"/>
</dbReference>
<sequence>MSIAGIRSNRGDGYQTLVAFDWALVVLSDKNYQWLEVDSIAHLVDDVVIGKTDGTLIACQCKKNQIDFQSWSIADLEGELKKAARLLKQNTSTEVYFYSRNNFGKLGKLKEHSTTQHDASTYKSSLSKENQTTNTTLSKLLETTAPGLSTYEFLCRTEFETSGTLDRMQSQLRERLRSIASNPDAAFNALWVHLDQLGARMSGDGSSANAQHRFTKNDLEAILHKAGALLVPPVNIAEVRASFSNTSAIGRSWRRDVAGQRMPNPVVNELLAAINARKRAILLTGLPGSGKTCVMLEVQETLERHAQFRSDVVPLFIQSREFADLATSQDRQAFGLPEQWVNQAARMAESAQVVVIIDSLDVLSIARDHRVLTYFLAQIDRLLLIPNVSVITACRDFDRQYDRRIAERKWDCEFKCPPLDWDGDIVPLIERLGIASTNIDAVTRELIRNPRELVLFVELAQREGGFSVVTSQALAQRYLDVIVRANASLGDSAIQAIEVIGTEMLESRSLVVPHQRFSSSQEMLRALYSLNVLQETQDGKLTFGHQTLLDVLVISGALRSGVTLNQFIQSLPPVPFVRPSIRSFVAQLALGERREFRKQTRTVLTGNAAFHIRRLVAESFSEQVPFDDDWPLLRELREKHRDVFQAIYASAKAIEWHHFWLKYLVPVLKAERDAEGFAGHTYHIARWKNEDTQGILSFWHEAISLDWIDSNRITGQLPFYLSEITLENLALVVPLLQRLLNTPSPNHSFLGRSIARCVEAGVVGDDLLWRHMINGVSESDLLEYRFEKKLHCHAHEFGDRDENFVRQRMEKSIALLDLAVASIEEWSDIRKSHHGETRIGYRYGFLSKTSYEKTHSQQDMHHVDSMNILLDAIESSIFHHAKAHSNWWQENRERLCFNHEGALLYFAVQACTATPEANIDLIGRMLCDKNMLEFELDYELGTLIQSTFKLLDETTQDAVMTTILTTWDKHSSKDSENFWAFKKRADLIIAIPCHLRSPEAQLLIDEYEKKAGVFYRQPYIRSRGGYVSSPFSFEVFLQASDSGVLRLLVHYNGYADWHGTDFLVGGEREVGRQLQEASSRQPTRFLGFLSSYWTDIPAKFRDDIMDGVATYLAYRYGNLQANQNWLPIEEPEAPALASHLLDELERHRYHWQLRRPAAKALEACANVVKNLKDAERLVFLTIAFERLEEADPIKGDNVSLISQGINMTKGDVTEALMILASDAQELGGKLPELLQPTLRRFAGDKHPAIRAVALRRLPYLQSRNLELGWELFHVAMRDADGLWQIAEPCLYYAYHHHFMIVKPLLARLHLEGRGKDLETWGRISALCSLTQHIDFSEFIENLNALDNTEAWLGAATVWTNIENIKQHREECFAGLSAGLSAGGTHALIIARKIERIFGDQTPPVSVPIELIQSCFYIFENDSDNESKHHRLFGFHEWLNAIAHSNPEQALAVAKIYLTYVKSCKPYLYDHKNSLTQLMTRLFAEAEEREESDGGMMLRSVVDIQDTLLSLGVNGVIDWLKSAERP</sequence>
<dbReference type="GO" id="GO:0016887">
    <property type="term" value="F:ATP hydrolysis activity"/>
    <property type="evidence" value="ECO:0007669"/>
    <property type="project" value="InterPro"/>
</dbReference>
<feature type="domain" description="ATPase AAA-type core" evidence="1">
    <location>
        <begin position="281"/>
        <end position="399"/>
    </location>
</feature>
<dbReference type="SUPFAM" id="SSF52540">
    <property type="entry name" value="P-loop containing nucleoside triphosphate hydrolases"/>
    <property type="match status" value="1"/>
</dbReference>